<dbReference type="GO" id="GO:0022857">
    <property type="term" value="F:transmembrane transporter activity"/>
    <property type="evidence" value="ECO:0007669"/>
    <property type="project" value="InterPro"/>
</dbReference>
<dbReference type="GO" id="GO:0005886">
    <property type="term" value="C:plasma membrane"/>
    <property type="evidence" value="ECO:0007669"/>
    <property type="project" value="TreeGrafter"/>
</dbReference>
<dbReference type="InterPro" id="IPR058626">
    <property type="entry name" value="MdtA-like_b-barrel"/>
</dbReference>
<comment type="similarity">
    <text evidence="2">Belongs to the membrane fusion protein (MFP) (TC 8.A.1) family.</text>
</comment>
<dbReference type="STRING" id="92947.BVG79_00201"/>
<dbReference type="GO" id="GO:0030313">
    <property type="term" value="C:cell envelope"/>
    <property type="evidence" value="ECO:0007669"/>
    <property type="project" value="UniProtKB-SubCell"/>
</dbReference>
<evidence type="ECO:0000256" key="1">
    <source>
        <dbReference type="ARBA" id="ARBA00004196"/>
    </source>
</evidence>
<organism evidence="8 9">
    <name type="scientific">Ketogulonicigenium robustum</name>
    <dbReference type="NCBI Taxonomy" id="92947"/>
    <lineage>
        <taxon>Bacteria</taxon>
        <taxon>Pseudomonadati</taxon>
        <taxon>Pseudomonadota</taxon>
        <taxon>Alphaproteobacteria</taxon>
        <taxon>Rhodobacterales</taxon>
        <taxon>Roseobacteraceae</taxon>
        <taxon>Ketogulonicigenium</taxon>
    </lineage>
</organism>
<dbReference type="PANTHER" id="PTHR30158">
    <property type="entry name" value="ACRA/E-RELATED COMPONENT OF DRUG EFFLUX TRANSPORTER"/>
    <property type="match status" value="1"/>
</dbReference>
<evidence type="ECO:0000259" key="5">
    <source>
        <dbReference type="Pfam" id="PF25917"/>
    </source>
</evidence>
<dbReference type="SUPFAM" id="SSF111369">
    <property type="entry name" value="HlyD-like secretion proteins"/>
    <property type="match status" value="1"/>
</dbReference>
<dbReference type="AlphaFoldDB" id="A0A1W6NWH6"/>
<dbReference type="Gene3D" id="2.40.50.100">
    <property type="match status" value="1"/>
</dbReference>
<evidence type="ECO:0000259" key="7">
    <source>
        <dbReference type="Pfam" id="PF25967"/>
    </source>
</evidence>
<dbReference type="Pfam" id="PF25944">
    <property type="entry name" value="Beta-barrel_RND"/>
    <property type="match status" value="1"/>
</dbReference>
<dbReference type="EMBL" id="CP019937">
    <property type="protein sequence ID" value="ARO13561.1"/>
    <property type="molecule type" value="Genomic_DNA"/>
</dbReference>
<protein>
    <submittedName>
        <fullName evidence="8">Membrane fusion protein, multidrug efflux system</fullName>
    </submittedName>
</protein>
<feature type="coiled-coil region" evidence="3">
    <location>
        <begin position="125"/>
        <end position="183"/>
    </location>
</feature>
<dbReference type="InterPro" id="IPR058624">
    <property type="entry name" value="MdtA-like_HH"/>
</dbReference>
<feature type="domain" description="Multidrug resistance protein MdtA-like C-terminal permuted SH3" evidence="7">
    <location>
        <begin position="315"/>
        <end position="375"/>
    </location>
</feature>
<dbReference type="GO" id="GO:0046677">
    <property type="term" value="P:response to antibiotic"/>
    <property type="evidence" value="ECO:0007669"/>
    <property type="project" value="TreeGrafter"/>
</dbReference>
<feature type="domain" description="Multidrug resistance protein MdtA-like barrel-sandwich hybrid" evidence="5">
    <location>
        <begin position="80"/>
        <end position="219"/>
    </location>
</feature>
<dbReference type="NCBIfam" id="TIGR01730">
    <property type="entry name" value="RND_mfp"/>
    <property type="match status" value="1"/>
</dbReference>
<feature type="domain" description="Multidrug resistance protein MdtA-like alpha-helical hairpin" evidence="4">
    <location>
        <begin position="119"/>
        <end position="187"/>
    </location>
</feature>
<evidence type="ECO:0000259" key="6">
    <source>
        <dbReference type="Pfam" id="PF25944"/>
    </source>
</evidence>
<dbReference type="InterPro" id="IPR058627">
    <property type="entry name" value="MdtA-like_C"/>
</dbReference>
<evidence type="ECO:0000256" key="2">
    <source>
        <dbReference type="ARBA" id="ARBA00009477"/>
    </source>
</evidence>
<evidence type="ECO:0000313" key="8">
    <source>
        <dbReference type="EMBL" id="ARO13561.1"/>
    </source>
</evidence>
<sequence length="408" mass="42719">MTRKPESQMKPTLPLRHLLTPLAILLLSAGMAIAQPMGGGGGFGGRSAGPTQVGVVTAAVETVALTEVIPGRAVAFQESAVRPRVGGMITEILYVSGQDVTVGTPLFRIESDTYEAAVLSAEATLTQATTARDNAATNLQRLEQLSNNNAATRTDMDGARATFAAAQATLVNAQNALDDAQRELKWTTVSSPIDGIAGLPAITVGDIVTANQTTGLVNVTRIDPIYVDLTEPAARLLSVRTQIEQGQLSPKDTVDVTLTLDDGRSTSFTGALVAPEVAISQTTASQTIRFQFDNPQRRILPGMFVRGEITIGSTDAVLVPQRATSRANDGSLTVWVVGAGNKSEQRTLTSMGVTRNSWIVTEGLIAGDQIIVDGLSNMQAGRDVVPVPVTINALGLVEDVPATPQGGN</sequence>
<dbReference type="Gene3D" id="1.10.287.470">
    <property type="entry name" value="Helix hairpin bin"/>
    <property type="match status" value="1"/>
</dbReference>
<name>A0A1W6NWH6_9RHOB</name>
<keyword evidence="3" id="KW-0175">Coiled coil</keyword>
<dbReference type="KEGG" id="kro:BVG79_00201"/>
<dbReference type="Pfam" id="PF25876">
    <property type="entry name" value="HH_MFP_RND"/>
    <property type="match status" value="1"/>
</dbReference>
<dbReference type="Proteomes" id="UP000242447">
    <property type="component" value="Chromosome"/>
</dbReference>
<proteinExistence type="inferred from homology"/>
<evidence type="ECO:0000256" key="3">
    <source>
        <dbReference type="SAM" id="Coils"/>
    </source>
</evidence>
<dbReference type="InterPro" id="IPR058625">
    <property type="entry name" value="MdtA-like_BSH"/>
</dbReference>
<dbReference type="Gene3D" id="2.40.420.20">
    <property type="match status" value="1"/>
</dbReference>
<evidence type="ECO:0000313" key="9">
    <source>
        <dbReference type="Proteomes" id="UP000242447"/>
    </source>
</evidence>
<reference evidence="8 9" key="1">
    <citation type="submission" date="2017-02" db="EMBL/GenBank/DDBJ databases">
        <title>Ketogulonicigenium robustum SPU B003 Genome sequencing and assembly.</title>
        <authorList>
            <person name="Li Y."/>
            <person name="Liu L."/>
            <person name="Wang C."/>
            <person name="Zhang M."/>
            <person name="Zhang T."/>
            <person name="Zhang Y."/>
        </authorList>
    </citation>
    <scope>NUCLEOTIDE SEQUENCE [LARGE SCALE GENOMIC DNA]</scope>
    <source>
        <strain evidence="8 9">SPU_B003</strain>
    </source>
</reference>
<dbReference type="Pfam" id="PF25917">
    <property type="entry name" value="BSH_RND"/>
    <property type="match status" value="1"/>
</dbReference>
<dbReference type="InterPro" id="IPR006143">
    <property type="entry name" value="RND_pump_MFP"/>
</dbReference>
<keyword evidence="9" id="KW-1185">Reference proteome</keyword>
<dbReference type="Gene3D" id="2.40.30.170">
    <property type="match status" value="1"/>
</dbReference>
<dbReference type="PANTHER" id="PTHR30158:SF3">
    <property type="entry name" value="MULTIDRUG EFFLUX PUMP SUBUNIT ACRA-RELATED"/>
    <property type="match status" value="1"/>
</dbReference>
<evidence type="ECO:0000259" key="4">
    <source>
        <dbReference type="Pfam" id="PF25876"/>
    </source>
</evidence>
<comment type="subcellular location">
    <subcellularLocation>
        <location evidence="1">Cell envelope</location>
    </subcellularLocation>
</comment>
<dbReference type="RefSeq" id="WP_236951385.1">
    <property type="nucleotide sequence ID" value="NZ_CP019937.1"/>
</dbReference>
<dbReference type="Pfam" id="PF25967">
    <property type="entry name" value="RND-MFP_C"/>
    <property type="match status" value="1"/>
</dbReference>
<feature type="domain" description="Multidrug resistance protein MdtA-like beta-barrel" evidence="6">
    <location>
        <begin position="224"/>
        <end position="312"/>
    </location>
</feature>
<gene>
    <name evidence="8" type="primary">acrA</name>
    <name evidence="8" type="ORF">BVG79_00201</name>
</gene>
<accession>A0A1W6NWH6</accession>